<dbReference type="AlphaFoldDB" id="A0A6M5YXC1"/>
<evidence type="ECO:0000256" key="1">
    <source>
        <dbReference type="ARBA" id="ARBA00022676"/>
    </source>
</evidence>
<evidence type="ECO:0000313" key="4">
    <source>
        <dbReference type="Proteomes" id="UP000503447"/>
    </source>
</evidence>
<dbReference type="GO" id="GO:0016757">
    <property type="term" value="F:glycosyltransferase activity"/>
    <property type="evidence" value="ECO:0007669"/>
    <property type="project" value="UniProtKB-KW"/>
</dbReference>
<dbReference type="Gene3D" id="3.40.50.2000">
    <property type="entry name" value="Glycogen Phosphorylase B"/>
    <property type="match status" value="2"/>
</dbReference>
<dbReference type="RefSeq" id="WP_171473210.1">
    <property type="nucleotide sequence ID" value="NZ_CP053452.2"/>
</dbReference>
<dbReference type="PANTHER" id="PTHR12526:SF510">
    <property type="entry name" value="D-INOSITOL 3-PHOSPHATE GLYCOSYLTRANSFERASE"/>
    <property type="match status" value="1"/>
</dbReference>
<protein>
    <submittedName>
        <fullName evidence="3">GT4 family glycosyltransferase</fullName>
    </submittedName>
</protein>
<gene>
    <name evidence="3" type="ORF">FTUN_5511</name>
</gene>
<sequence length="212" mass="22428">MRGDRLSSVSPAAALPGPVPDRAAFCAAVSAPPGSKLIFAGGYLDPTHGVKDAVIAFDMLRYESPALQLVLTGAGPGRTAAEDLGRALAFDDCRIRFSGGWPDLAAATQLAEIVWVTCSRGGEHLALRAMAAGRPVVAFHTPELAEIIDDGETGYLVPQGDRAAIAMKSHMLLAYPQTAARMGEAGRKRAAERFGVARMAEQHMRVYREVVG</sequence>
<dbReference type="PANTHER" id="PTHR12526">
    <property type="entry name" value="GLYCOSYLTRANSFERASE"/>
    <property type="match status" value="1"/>
</dbReference>
<accession>A0A6M5YXC1</accession>
<evidence type="ECO:0000313" key="3">
    <source>
        <dbReference type="EMBL" id="QJW97931.1"/>
    </source>
</evidence>
<dbReference type="Proteomes" id="UP000503447">
    <property type="component" value="Chromosome"/>
</dbReference>
<dbReference type="EMBL" id="CP053452">
    <property type="protein sequence ID" value="QJW97931.1"/>
    <property type="molecule type" value="Genomic_DNA"/>
</dbReference>
<proteinExistence type="predicted"/>
<keyword evidence="1" id="KW-0328">Glycosyltransferase</keyword>
<keyword evidence="4" id="KW-1185">Reference proteome</keyword>
<name>A0A6M5YXC1_9BACT</name>
<dbReference type="Pfam" id="PF13692">
    <property type="entry name" value="Glyco_trans_1_4"/>
    <property type="match status" value="1"/>
</dbReference>
<evidence type="ECO:0000256" key="2">
    <source>
        <dbReference type="ARBA" id="ARBA00022679"/>
    </source>
</evidence>
<reference evidence="4" key="1">
    <citation type="submission" date="2020-05" db="EMBL/GenBank/DDBJ databases">
        <title>Frigoriglobus tundricola gen. nov., sp. nov., a psychrotolerant cellulolytic planctomycete of the family Gemmataceae with two divergent copies of 16S rRNA gene.</title>
        <authorList>
            <person name="Kulichevskaya I.S."/>
            <person name="Ivanova A.A."/>
            <person name="Naumoff D.G."/>
            <person name="Beletsky A.V."/>
            <person name="Rijpstra W.I.C."/>
            <person name="Sinninghe Damste J.S."/>
            <person name="Mardanov A.V."/>
            <person name="Ravin N.V."/>
            <person name="Dedysh S.N."/>
        </authorList>
    </citation>
    <scope>NUCLEOTIDE SEQUENCE [LARGE SCALE GENOMIC DNA]</scope>
    <source>
        <strain evidence="4">PL17</strain>
    </source>
</reference>
<dbReference type="KEGG" id="ftj:FTUN_5511"/>
<dbReference type="SUPFAM" id="SSF53756">
    <property type="entry name" value="UDP-Glycosyltransferase/glycogen phosphorylase"/>
    <property type="match status" value="1"/>
</dbReference>
<keyword evidence="2 3" id="KW-0808">Transferase</keyword>
<organism evidence="3 4">
    <name type="scientific">Frigoriglobus tundricola</name>
    <dbReference type="NCBI Taxonomy" id="2774151"/>
    <lineage>
        <taxon>Bacteria</taxon>
        <taxon>Pseudomonadati</taxon>
        <taxon>Planctomycetota</taxon>
        <taxon>Planctomycetia</taxon>
        <taxon>Gemmatales</taxon>
        <taxon>Gemmataceae</taxon>
        <taxon>Frigoriglobus</taxon>
    </lineage>
</organism>